<name>A0ABU6R1K0_9FABA</name>
<evidence type="ECO:0000256" key="1">
    <source>
        <dbReference type="SAM" id="MobiDB-lite"/>
    </source>
</evidence>
<keyword evidence="3" id="KW-1185">Reference proteome</keyword>
<dbReference type="EMBL" id="JASCZI010010825">
    <property type="protein sequence ID" value="MED6117935.1"/>
    <property type="molecule type" value="Genomic_DNA"/>
</dbReference>
<organism evidence="2 3">
    <name type="scientific">Stylosanthes scabra</name>
    <dbReference type="NCBI Taxonomy" id="79078"/>
    <lineage>
        <taxon>Eukaryota</taxon>
        <taxon>Viridiplantae</taxon>
        <taxon>Streptophyta</taxon>
        <taxon>Embryophyta</taxon>
        <taxon>Tracheophyta</taxon>
        <taxon>Spermatophyta</taxon>
        <taxon>Magnoliopsida</taxon>
        <taxon>eudicotyledons</taxon>
        <taxon>Gunneridae</taxon>
        <taxon>Pentapetalae</taxon>
        <taxon>rosids</taxon>
        <taxon>fabids</taxon>
        <taxon>Fabales</taxon>
        <taxon>Fabaceae</taxon>
        <taxon>Papilionoideae</taxon>
        <taxon>50 kb inversion clade</taxon>
        <taxon>dalbergioids sensu lato</taxon>
        <taxon>Dalbergieae</taxon>
        <taxon>Pterocarpus clade</taxon>
        <taxon>Stylosanthes</taxon>
    </lineage>
</organism>
<gene>
    <name evidence="2" type="ORF">PIB30_114684</name>
</gene>
<evidence type="ECO:0000313" key="3">
    <source>
        <dbReference type="Proteomes" id="UP001341840"/>
    </source>
</evidence>
<accession>A0ABU6R1K0</accession>
<evidence type="ECO:0000313" key="2">
    <source>
        <dbReference type="EMBL" id="MED6117935.1"/>
    </source>
</evidence>
<proteinExistence type="predicted"/>
<protein>
    <submittedName>
        <fullName evidence="2">Uncharacterized protein</fullName>
    </submittedName>
</protein>
<sequence>MDLKTSCPSDQTHIAEKLDRKLQPSRCWRIQRTQSQGEHCKCHQEPAQEPGFRPSRQAQEAWAWQSTEKHRRLSWQ</sequence>
<dbReference type="Proteomes" id="UP001341840">
    <property type="component" value="Unassembled WGS sequence"/>
</dbReference>
<feature type="region of interest" description="Disordered" evidence="1">
    <location>
        <begin position="38"/>
        <end position="76"/>
    </location>
</feature>
<reference evidence="2 3" key="1">
    <citation type="journal article" date="2023" name="Plants (Basel)">
        <title>Bridging the Gap: Combining Genomics and Transcriptomics Approaches to Understand Stylosanthes scabra, an Orphan Legume from the Brazilian Caatinga.</title>
        <authorList>
            <person name="Ferreira-Neto J.R.C."/>
            <person name="da Silva M.D."/>
            <person name="Binneck E."/>
            <person name="de Melo N.F."/>
            <person name="da Silva R.H."/>
            <person name="de Melo A.L.T.M."/>
            <person name="Pandolfi V."/>
            <person name="Bustamante F.O."/>
            <person name="Brasileiro-Vidal A.C."/>
            <person name="Benko-Iseppon A.M."/>
        </authorList>
    </citation>
    <scope>NUCLEOTIDE SEQUENCE [LARGE SCALE GENOMIC DNA]</scope>
    <source>
        <tissue evidence="2">Leaves</tissue>
    </source>
</reference>
<comment type="caution">
    <text evidence="2">The sequence shown here is derived from an EMBL/GenBank/DDBJ whole genome shotgun (WGS) entry which is preliminary data.</text>
</comment>